<dbReference type="SUPFAM" id="SSF50249">
    <property type="entry name" value="Nucleic acid-binding proteins"/>
    <property type="match status" value="1"/>
</dbReference>
<evidence type="ECO:0000256" key="5">
    <source>
        <dbReference type="ARBA" id="ARBA00022695"/>
    </source>
</evidence>
<evidence type="ECO:0000256" key="17">
    <source>
        <dbReference type="ARBA" id="ARBA00023211"/>
    </source>
</evidence>
<dbReference type="Pfam" id="PF04679">
    <property type="entry name" value="DNA_ligase_A_C"/>
    <property type="match status" value="1"/>
</dbReference>
<dbReference type="InterPro" id="IPR014145">
    <property type="entry name" value="LigD_pol_dom"/>
</dbReference>
<feature type="compositionally biased region" description="Low complexity" evidence="21">
    <location>
        <begin position="199"/>
        <end position="213"/>
    </location>
</feature>
<dbReference type="NCBIfam" id="NF004628">
    <property type="entry name" value="PRK05972.1"/>
    <property type="match status" value="1"/>
</dbReference>
<keyword evidence="17" id="KW-0464">Manganese</keyword>
<keyword evidence="13" id="KW-0239">DNA-directed DNA polymerase</keyword>
<dbReference type="NCBIfam" id="TIGR02777">
    <property type="entry name" value="LigD_PE_dom"/>
    <property type="match status" value="1"/>
</dbReference>
<keyword evidence="5" id="KW-0548">Nucleotidyltransferase</keyword>
<keyword evidence="14" id="KW-0238">DNA-binding</keyword>
<dbReference type="Gene3D" id="3.30.470.30">
    <property type="entry name" value="DNA ligase/mRNA capping enzyme"/>
    <property type="match status" value="1"/>
</dbReference>
<evidence type="ECO:0000256" key="14">
    <source>
        <dbReference type="ARBA" id="ARBA00023125"/>
    </source>
</evidence>
<dbReference type="GO" id="GO:0003887">
    <property type="term" value="F:DNA-directed DNA polymerase activity"/>
    <property type="evidence" value="ECO:0007669"/>
    <property type="project" value="UniProtKB-KW"/>
</dbReference>
<sequence>MRNDDSLKTYRAKRDFSITPEPSGAASGKAALKSTAKALSFVVQKHWATRLHYDFRLELEGTMKSWAVPKGPSFDPNDKRMAVHVEAHPISYNSFEGEIPSAQYGAGKVIIWDKGTWLPLEDPHKGYRDGKLKFELRGLKLKGHWTLVRMRKEENKKQEPWLLIKEKDEYVRSSREYSVVDEMPDSVAELDLPEPSKASATLGSGSPKSSSISRKGTKTALPDNARKADLPHTLTPELATLVDEPPLDPEEWIYEIKFDGYRMLSRIEGGEVRLITRNGNDWSRKLPHLVKAIGKMRLKSGWLDGEIAVLDAHGIPDFQSLQNAFDSARTERIIYYLFDVPFYDGYDLRDASLVERRALLQKLVEAHSPDEIRFSDVFEASPAKILDSACRLGLEGVIGKRKTSVYVSRRSQDWIKLKCKNRQEFVIGGYTDPKGTRKGIGSLLLGFYDEDRKLRYAGNVGAGFSDKTLQDLRAKLDRIASTDNPFVKASGIDKNAHWVEPRLIAEVSFGEWTQGGHIRHSVFHGLRSDKKANVIVREKPVHPAAESAPASAIPKTLKVTNPDRVIDPSTGFTKIDLIRYYSLVAPLMLPHLAQRPVSLVRAPEGVSGELFFQKHWEKENMPGVEQLDPSLDPDHPPLLEVSTAEGLLSAAQMNVIEFHTWNATKNVIGKPDRITFDLDPGSGVEWALIQESAQLVNVFLRELGLKSFLKTSGGKGLHIIVPIRRLRDWDTVKGFSQGIVQHLAKTIPTRFTAKSGPRNRVGKIFIDYLRNGFGATTVSAWSVRARPGLGVSVPLAWEELSSLKSSTRWSASNIHERLDKGNDPWADYAETNQSIVPAMKKLGFSPSPKA</sequence>
<dbReference type="InterPro" id="IPR012310">
    <property type="entry name" value="DNA_ligase_ATP-dep_cent"/>
</dbReference>
<keyword evidence="12" id="KW-0067">ATP-binding</keyword>
<dbReference type="GO" id="GO:0003677">
    <property type="term" value="F:DNA binding"/>
    <property type="evidence" value="ECO:0007669"/>
    <property type="project" value="UniProtKB-KW"/>
</dbReference>
<evidence type="ECO:0000256" key="13">
    <source>
        <dbReference type="ARBA" id="ARBA00022932"/>
    </source>
</evidence>
<dbReference type="CDD" id="cd07906">
    <property type="entry name" value="Adenylation_DNA_ligase_LigD_LigC"/>
    <property type="match status" value="1"/>
</dbReference>
<keyword evidence="18" id="KW-0511">Multifunctional enzyme</keyword>
<dbReference type="InterPro" id="IPR012340">
    <property type="entry name" value="NA-bd_OB-fold"/>
</dbReference>
<dbReference type="EC" id="6.5.1.1" evidence="2"/>
<dbReference type="InterPro" id="IPR014144">
    <property type="entry name" value="LigD_PE_domain"/>
</dbReference>
<dbReference type="InterPro" id="IPR033651">
    <property type="entry name" value="PaeLigD_Pol-like"/>
</dbReference>
<gene>
    <name evidence="23" type="ORF">SAMN05216412_10786</name>
</gene>
<dbReference type="Gene3D" id="2.40.50.140">
    <property type="entry name" value="Nucleic acid-binding proteins"/>
    <property type="match status" value="1"/>
</dbReference>
<evidence type="ECO:0000256" key="7">
    <source>
        <dbReference type="ARBA" id="ARBA00022723"/>
    </source>
</evidence>
<keyword evidence="15" id="KW-0233">DNA recombination</keyword>
<dbReference type="PROSITE" id="PS50160">
    <property type="entry name" value="DNA_LIGASE_A3"/>
    <property type="match status" value="1"/>
</dbReference>
<dbReference type="NCBIfam" id="TIGR02776">
    <property type="entry name" value="NHEJ_ligase_prk"/>
    <property type="match status" value="1"/>
</dbReference>
<evidence type="ECO:0000256" key="19">
    <source>
        <dbReference type="ARBA" id="ARBA00029943"/>
    </source>
</evidence>
<evidence type="ECO:0000256" key="4">
    <source>
        <dbReference type="ARBA" id="ARBA00022679"/>
    </source>
</evidence>
<dbReference type="InterPro" id="IPR014143">
    <property type="entry name" value="NHEJ_ligase_prk"/>
</dbReference>
<dbReference type="NCBIfam" id="TIGR02778">
    <property type="entry name" value="ligD_pol"/>
    <property type="match status" value="1"/>
</dbReference>
<comment type="cofactor">
    <cofactor evidence="1">
        <name>Mn(2+)</name>
        <dbReference type="ChEBI" id="CHEBI:29035"/>
    </cofactor>
</comment>
<evidence type="ECO:0000256" key="11">
    <source>
        <dbReference type="ARBA" id="ARBA00022839"/>
    </source>
</evidence>
<name>A0A1I0ETV1_9PROT</name>
<dbReference type="InterPro" id="IPR012309">
    <property type="entry name" value="DNA_ligase_ATP-dep_C"/>
</dbReference>
<dbReference type="CDD" id="cd04862">
    <property type="entry name" value="PaeLigD_Pol_like"/>
    <property type="match status" value="1"/>
</dbReference>
<dbReference type="GO" id="GO:0003910">
    <property type="term" value="F:DNA ligase (ATP) activity"/>
    <property type="evidence" value="ECO:0007669"/>
    <property type="project" value="UniProtKB-EC"/>
</dbReference>
<dbReference type="Gene3D" id="3.30.1490.70">
    <property type="match status" value="1"/>
</dbReference>
<evidence type="ECO:0000256" key="6">
    <source>
        <dbReference type="ARBA" id="ARBA00022722"/>
    </source>
</evidence>
<evidence type="ECO:0000313" key="23">
    <source>
        <dbReference type="EMBL" id="SET48959.1"/>
    </source>
</evidence>
<dbReference type="GO" id="GO:0006310">
    <property type="term" value="P:DNA recombination"/>
    <property type="evidence" value="ECO:0007669"/>
    <property type="project" value="UniProtKB-KW"/>
</dbReference>
<proteinExistence type="predicted"/>
<keyword evidence="11" id="KW-0269">Exonuclease</keyword>
<evidence type="ECO:0000256" key="9">
    <source>
        <dbReference type="ARBA" id="ARBA00022763"/>
    </source>
</evidence>
<evidence type="ECO:0000256" key="21">
    <source>
        <dbReference type="SAM" id="MobiDB-lite"/>
    </source>
</evidence>
<evidence type="ECO:0000256" key="12">
    <source>
        <dbReference type="ARBA" id="ARBA00022840"/>
    </source>
</evidence>
<evidence type="ECO:0000256" key="8">
    <source>
        <dbReference type="ARBA" id="ARBA00022741"/>
    </source>
</evidence>
<comment type="catalytic activity">
    <reaction evidence="20">
        <text>ATP + (deoxyribonucleotide)n-3'-hydroxyl + 5'-phospho-(deoxyribonucleotide)m = (deoxyribonucleotide)n+m + AMP + diphosphate.</text>
        <dbReference type="EC" id="6.5.1.1"/>
    </reaction>
</comment>
<accession>A0A1I0ETV1</accession>
<protein>
    <recommendedName>
        <fullName evidence="2">DNA ligase (ATP)</fullName>
        <ecNumber evidence="2">6.5.1.1</ecNumber>
    </recommendedName>
    <alternativeName>
        <fullName evidence="19">NHEJ DNA polymerase</fullName>
    </alternativeName>
</protein>
<dbReference type="GO" id="GO:0046872">
    <property type="term" value="F:metal ion binding"/>
    <property type="evidence" value="ECO:0007669"/>
    <property type="project" value="UniProtKB-KW"/>
</dbReference>
<dbReference type="OrthoDB" id="9802472at2"/>
<evidence type="ECO:0000256" key="3">
    <source>
        <dbReference type="ARBA" id="ARBA00022598"/>
    </source>
</evidence>
<dbReference type="AlphaFoldDB" id="A0A1I0ETV1"/>
<dbReference type="Pfam" id="PF13298">
    <property type="entry name" value="LigD_N"/>
    <property type="match status" value="1"/>
</dbReference>
<reference evidence="23 24" key="1">
    <citation type="submission" date="2016-10" db="EMBL/GenBank/DDBJ databases">
        <authorList>
            <person name="de Groot N.N."/>
        </authorList>
    </citation>
    <scope>NUCLEOTIDE SEQUENCE [LARGE SCALE GENOMIC DNA]</scope>
    <source>
        <strain evidence="23 24">Nl7</strain>
    </source>
</reference>
<evidence type="ECO:0000256" key="20">
    <source>
        <dbReference type="ARBA" id="ARBA00034003"/>
    </source>
</evidence>
<organism evidence="23 24">
    <name type="scientific">Nitrosospira multiformis</name>
    <dbReference type="NCBI Taxonomy" id="1231"/>
    <lineage>
        <taxon>Bacteria</taxon>
        <taxon>Pseudomonadati</taxon>
        <taxon>Pseudomonadota</taxon>
        <taxon>Betaproteobacteria</taxon>
        <taxon>Nitrosomonadales</taxon>
        <taxon>Nitrosomonadaceae</taxon>
        <taxon>Nitrosospira</taxon>
    </lineage>
</organism>
<dbReference type="EMBL" id="FOHI01000007">
    <property type="protein sequence ID" value="SET48959.1"/>
    <property type="molecule type" value="Genomic_DNA"/>
</dbReference>
<dbReference type="CDD" id="cd07971">
    <property type="entry name" value="OBF_DNA_ligase_LigD"/>
    <property type="match status" value="1"/>
</dbReference>
<evidence type="ECO:0000256" key="18">
    <source>
        <dbReference type="ARBA" id="ARBA00023268"/>
    </source>
</evidence>
<dbReference type="Gene3D" id="3.90.920.10">
    <property type="entry name" value="DNA primase, PRIM domain"/>
    <property type="match status" value="1"/>
</dbReference>
<evidence type="ECO:0000256" key="16">
    <source>
        <dbReference type="ARBA" id="ARBA00023204"/>
    </source>
</evidence>
<dbReference type="SUPFAM" id="SSF56091">
    <property type="entry name" value="DNA ligase/mRNA capping enzyme, catalytic domain"/>
    <property type="match status" value="1"/>
</dbReference>
<keyword evidence="3 23" id="KW-0436">Ligase</keyword>
<keyword evidence="8" id="KW-0547">Nucleotide-binding</keyword>
<dbReference type="GO" id="GO:0005524">
    <property type="term" value="F:ATP binding"/>
    <property type="evidence" value="ECO:0007669"/>
    <property type="project" value="UniProtKB-KW"/>
</dbReference>
<feature type="region of interest" description="Disordered" evidence="21">
    <location>
        <begin position="195"/>
        <end position="229"/>
    </location>
</feature>
<dbReference type="Pfam" id="PF01068">
    <property type="entry name" value="DNA_ligase_A_M"/>
    <property type="match status" value="1"/>
</dbReference>
<dbReference type="GO" id="GO:0004527">
    <property type="term" value="F:exonuclease activity"/>
    <property type="evidence" value="ECO:0007669"/>
    <property type="project" value="UniProtKB-KW"/>
</dbReference>
<keyword evidence="6" id="KW-0540">Nuclease</keyword>
<dbReference type="PANTHER" id="PTHR42705">
    <property type="entry name" value="BIFUNCTIONAL NON-HOMOLOGOUS END JOINING PROTEIN LIGD"/>
    <property type="match status" value="1"/>
</dbReference>
<dbReference type="Pfam" id="PF21686">
    <property type="entry name" value="LigD_Prim-Pol"/>
    <property type="match status" value="1"/>
</dbReference>
<keyword evidence="16" id="KW-0234">DNA repair</keyword>
<keyword evidence="9" id="KW-0227">DNA damage</keyword>
<dbReference type="RefSeq" id="WP_074708624.1">
    <property type="nucleotide sequence ID" value="NZ_FOHI01000007.1"/>
</dbReference>
<evidence type="ECO:0000256" key="2">
    <source>
        <dbReference type="ARBA" id="ARBA00012727"/>
    </source>
</evidence>
<keyword evidence="10" id="KW-0378">Hydrolase</keyword>
<keyword evidence="7" id="KW-0479">Metal-binding</keyword>
<evidence type="ECO:0000259" key="22">
    <source>
        <dbReference type="PROSITE" id="PS50160"/>
    </source>
</evidence>
<dbReference type="InterPro" id="IPR052171">
    <property type="entry name" value="NHEJ_LigD"/>
</dbReference>
<dbReference type="Proteomes" id="UP000183339">
    <property type="component" value="Unassembled WGS sequence"/>
</dbReference>
<feature type="domain" description="ATP-dependent DNA ligase family profile" evidence="22">
    <location>
        <begin position="326"/>
        <end position="432"/>
    </location>
</feature>
<keyword evidence="4" id="KW-0808">Transferase</keyword>
<dbReference type="PANTHER" id="PTHR42705:SF2">
    <property type="entry name" value="BIFUNCTIONAL NON-HOMOLOGOUS END JOINING PROTEIN LIGD"/>
    <property type="match status" value="1"/>
</dbReference>
<dbReference type="NCBIfam" id="TIGR02779">
    <property type="entry name" value="NHEJ_ligase_lig"/>
    <property type="match status" value="1"/>
</dbReference>
<evidence type="ECO:0000256" key="1">
    <source>
        <dbReference type="ARBA" id="ARBA00001936"/>
    </source>
</evidence>
<evidence type="ECO:0000256" key="10">
    <source>
        <dbReference type="ARBA" id="ARBA00022801"/>
    </source>
</evidence>
<dbReference type="GO" id="GO:0006281">
    <property type="term" value="P:DNA repair"/>
    <property type="evidence" value="ECO:0007669"/>
    <property type="project" value="UniProtKB-KW"/>
</dbReference>
<evidence type="ECO:0000256" key="15">
    <source>
        <dbReference type="ARBA" id="ARBA00023172"/>
    </source>
</evidence>
<evidence type="ECO:0000313" key="24">
    <source>
        <dbReference type="Proteomes" id="UP000183339"/>
    </source>
</evidence>
<dbReference type="InterPro" id="IPR014146">
    <property type="entry name" value="LigD_ligase_dom"/>
</dbReference>